<evidence type="ECO:0000313" key="3">
    <source>
        <dbReference type="Proteomes" id="UP001050691"/>
    </source>
</evidence>
<organism evidence="2 3">
    <name type="scientific">Clathrus columnatus</name>
    <dbReference type="NCBI Taxonomy" id="1419009"/>
    <lineage>
        <taxon>Eukaryota</taxon>
        <taxon>Fungi</taxon>
        <taxon>Dikarya</taxon>
        <taxon>Basidiomycota</taxon>
        <taxon>Agaricomycotina</taxon>
        <taxon>Agaricomycetes</taxon>
        <taxon>Phallomycetidae</taxon>
        <taxon>Phallales</taxon>
        <taxon>Clathraceae</taxon>
        <taxon>Clathrus</taxon>
    </lineage>
</organism>
<feature type="compositionally biased region" description="Polar residues" evidence="1">
    <location>
        <begin position="44"/>
        <end position="65"/>
    </location>
</feature>
<reference evidence="2" key="1">
    <citation type="submission" date="2021-10" db="EMBL/GenBank/DDBJ databases">
        <title>De novo Genome Assembly of Clathrus columnatus (Basidiomycota, Fungi) Using Illumina and Nanopore Sequence Data.</title>
        <authorList>
            <person name="Ogiso-Tanaka E."/>
            <person name="Itagaki H."/>
            <person name="Hosoya T."/>
            <person name="Hosaka K."/>
        </authorList>
    </citation>
    <scope>NUCLEOTIDE SEQUENCE</scope>
    <source>
        <strain evidence="2">MO-923</strain>
    </source>
</reference>
<protein>
    <submittedName>
        <fullName evidence="2">Uncharacterized protein</fullName>
    </submittedName>
</protein>
<gene>
    <name evidence="2" type="ORF">Clacol_009148</name>
</gene>
<feature type="region of interest" description="Disordered" evidence="1">
    <location>
        <begin position="35"/>
        <end position="72"/>
    </location>
</feature>
<dbReference type="GO" id="GO:0005634">
    <property type="term" value="C:nucleus"/>
    <property type="evidence" value="ECO:0007669"/>
    <property type="project" value="TreeGrafter"/>
</dbReference>
<keyword evidence="3" id="KW-1185">Reference proteome</keyword>
<dbReference type="Proteomes" id="UP001050691">
    <property type="component" value="Unassembled WGS sequence"/>
</dbReference>
<dbReference type="AlphaFoldDB" id="A0AAV5AJR4"/>
<evidence type="ECO:0000313" key="2">
    <source>
        <dbReference type="EMBL" id="GJJ14879.1"/>
    </source>
</evidence>
<dbReference type="PANTHER" id="PTHR13464">
    <property type="entry name" value="TRANSCRIPTIONAL REGULATOR PROTEIN HCNGP"/>
    <property type="match status" value="1"/>
</dbReference>
<dbReference type="PANTHER" id="PTHR13464:SF0">
    <property type="entry name" value="SAP30-BINDING PROTEIN"/>
    <property type="match status" value="1"/>
</dbReference>
<accession>A0AAV5AJR4</accession>
<feature type="compositionally biased region" description="Polar residues" evidence="1">
    <location>
        <begin position="231"/>
        <end position="246"/>
    </location>
</feature>
<feature type="compositionally biased region" description="Polar residues" evidence="1">
    <location>
        <begin position="262"/>
        <end position="278"/>
    </location>
</feature>
<name>A0AAV5AJR4_9AGAM</name>
<sequence length="278" mass="31194">MNINTGGHKSRLIPSGVRNAIVDGSVQILRRSSSHINLHPRLHSPSQTSEPSNSRTLVTQPNDSSKLIETREPENESLVEIRACLLPPPIPGVNDWGIPPPTDEICDTSLRMKLDQFFELKRGNPPKHFNDSLMSNRSFCNPHLYAKLVEFVDVDERCSNISKETDDKSLVCKGSWDLDDLDGWDADKIGQYYGTARDLCLSITLSPATAQKERFEEQSASQAPGKRNRIGFTSESTRHGQSQKPVGSSRKDRREGNKYNPYITTTEGSKLRSSTRWQ</sequence>
<evidence type="ECO:0000256" key="1">
    <source>
        <dbReference type="SAM" id="MobiDB-lite"/>
    </source>
</evidence>
<dbReference type="Pfam" id="PF07818">
    <property type="entry name" value="HCNGP"/>
    <property type="match status" value="1"/>
</dbReference>
<comment type="caution">
    <text evidence="2">The sequence shown here is derived from an EMBL/GenBank/DDBJ whole genome shotgun (WGS) entry which is preliminary data.</text>
</comment>
<dbReference type="InterPro" id="IPR012479">
    <property type="entry name" value="SAP30BP"/>
</dbReference>
<proteinExistence type="predicted"/>
<feature type="region of interest" description="Disordered" evidence="1">
    <location>
        <begin position="212"/>
        <end position="278"/>
    </location>
</feature>
<dbReference type="GO" id="GO:0006355">
    <property type="term" value="P:regulation of DNA-templated transcription"/>
    <property type="evidence" value="ECO:0007669"/>
    <property type="project" value="InterPro"/>
</dbReference>
<dbReference type="EMBL" id="BPWL01000010">
    <property type="protein sequence ID" value="GJJ14879.1"/>
    <property type="molecule type" value="Genomic_DNA"/>
</dbReference>